<feature type="region of interest" description="Disordered" evidence="4">
    <location>
        <begin position="85"/>
        <end position="110"/>
    </location>
</feature>
<proteinExistence type="predicted"/>
<dbReference type="InterPro" id="IPR013083">
    <property type="entry name" value="Znf_RING/FYVE/PHD"/>
</dbReference>
<feature type="region of interest" description="Disordered" evidence="4">
    <location>
        <begin position="1"/>
        <end position="67"/>
    </location>
</feature>
<dbReference type="GO" id="GO:0008270">
    <property type="term" value="F:zinc ion binding"/>
    <property type="evidence" value="ECO:0007669"/>
    <property type="project" value="UniProtKB-KW"/>
</dbReference>
<dbReference type="Proteomes" id="UP001152888">
    <property type="component" value="Unassembled WGS sequence"/>
</dbReference>
<evidence type="ECO:0000256" key="3">
    <source>
        <dbReference type="ARBA" id="ARBA00022833"/>
    </source>
</evidence>
<dbReference type="PROSITE" id="PS01359">
    <property type="entry name" value="ZF_PHD_1"/>
    <property type="match status" value="1"/>
</dbReference>
<keyword evidence="1" id="KW-0479">Metal-binding</keyword>
<dbReference type="InterPro" id="IPR001965">
    <property type="entry name" value="Znf_PHD"/>
</dbReference>
<dbReference type="InterPro" id="IPR011011">
    <property type="entry name" value="Znf_FYVE_PHD"/>
</dbReference>
<name>A0A9P0PG31_ACAOB</name>
<organism evidence="6 7">
    <name type="scientific">Acanthoscelides obtectus</name>
    <name type="common">Bean weevil</name>
    <name type="synonym">Bruchus obtectus</name>
    <dbReference type="NCBI Taxonomy" id="200917"/>
    <lineage>
        <taxon>Eukaryota</taxon>
        <taxon>Metazoa</taxon>
        <taxon>Ecdysozoa</taxon>
        <taxon>Arthropoda</taxon>
        <taxon>Hexapoda</taxon>
        <taxon>Insecta</taxon>
        <taxon>Pterygota</taxon>
        <taxon>Neoptera</taxon>
        <taxon>Endopterygota</taxon>
        <taxon>Coleoptera</taxon>
        <taxon>Polyphaga</taxon>
        <taxon>Cucujiformia</taxon>
        <taxon>Chrysomeloidea</taxon>
        <taxon>Chrysomelidae</taxon>
        <taxon>Bruchinae</taxon>
        <taxon>Bruchini</taxon>
        <taxon>Acanthoscelides</taxon>
    </lineage>
</organism>
<dbReference type="AlphaFoldDB" id="A0A9P0PG31"/>
<feature type="compositionally biased region" description="Basic and acidic residues" evidence="4">
    <location>
        <begin position="14"/>
        <end position="23"/>
    </location>
</feature>
<keyword evidence="2" id="KW-0863">Zinc-finger</keyword>
<dbReference type="CDD" id="cd15517">
    <property type="entry name" value="PHD_TCF19_like"/>
    <property type="match status" value="1"/>
</dbReference>
<reference evidence="6" key="1">
    <citation type="submission" date="2022-03" db="EMBL/GenBank/DDBJ databases">
        <authorList>
            <person name="Sayadi A."/>
        </authorList>
    </citation>
    <scope>NUCLEOTIDE SEQUENCE</scope>
</reference>
<dbReference type="EMBL" id="CAKOFQ010006876">
    <property type="protein sequence ID" value="CAH1979180.1"/>
    <property type="molecule type" value="Genomic_DNA"/>
</dbReference>
<feature type="compositionally biased region" description="Basic residues" evidence="4">
    <location>
        <begin position="49"/>
        <end position="60"/>
    </location>
</feature>
<dbReference type="SUPFAM" id="SSF57903">
    <property type="entry name" value="FYVE/PHD zinc finger"/>
    <property type="match status" value="1"/>
</dbReference>
<evidence type="ECO:0000259" key="5">
    <source>
        <dbReference type="SMART" id="SM00249"/>
    </source>
</evidence>
<keyword evidence="3" id="KW-0862">Zinc</keyword>
<dbReference type="InterPro" id="IPR019786">
    <property type="entry name" value="Zinc_finger_PHD-type_CS"/>
</dbReference>
<evidence type="ECO:0000313" key="6">
    <source>
        <dbReference type="EMBL" id="CAH1979180.1"/>
    </source>
</evidence>
<accession>A0A9P0PG31</accession>
<protein>
    <recommendedName>
        <fullName evidence="5">Zinc finger PHD-type domain-containing protein</fullName>
    </recommendedName>
</protein>
<dbReference type="SMART" id="SM00249">
    <property type="entry name" value="PHD"/>
    <property type="match status" value="1"/>
</dbReference>
<feature type="compositionally biased region" description="Basic and acidic residues" evidence="4">
    <location>
        <begin position="97"/>
        <end position="107"/>
    </location>
</feature>
<comment type="caution">
    <text evidence="6">The sequence shown here is derived from an EMBL/GenBank/DDBJ whole genome shotgun (WGS) entry which is preliminary data.</text>
</comment>
<evidence type="ECO:0000256" key="1">
    <source>
        <dbReference type="ARBA" id="ARBA00022723"/>
    </source>
</evidence>
<dbReference type="OrthoDB" id="6781095at2759"/>
<gene>
    <name evidence="6" type="ORF">ACAOBT_LOCUS13337</name>
</gene>
<feature type="compositionally biased region" description="Polar residues" evidence="4">
    <location>
        <begin position="24"/>
        <end position="40"/>
    </location>
</feature>
<feature type="domain" description="Zinc finger PHD-type" evidence="5">
    <location>
        <begin position="124"/>
        <end position="166"/>
    </location>
</feature>
<evidence type="ECO:0000256" key="2">
    <source>
        <dbReference type="ARBA" id="ARBA00022771"/>
    </source>
</evidence>
<sequence>MNNKTPEKNAISKHNNDKNEEIPHSTTDQNDSILNSTSVKPSDIISFPKAKHAQVRRKNSKKSEILTSTPYKDILTEKLESQQNSVKKNVFGKKRKAPEDRPKENIEQKLPASKKLSGSVDDVACPLCSEHYSTSEWIRCGSCSTWWHEDCSEYSGSGEFVCDFCT</sequence>
<dbReference type="Gene3D" id="3.30.40.10">
    <property type="entry name" value="Zinc/RING finger domain, C3HC4 (zinc finger)"/>
    <property type="match status" value="1"/>
</dbReference>
<evidence type="ECO:0000256" key="4">
    <source>
        <dbReference type="SAM" id="MobiDB-lite"/>
    </source>
</evidence>
<keyword evidence="7" id="KW-1185">Reference proteome</keyword>
<evidence type="ECO:0000313" key="7">
    <source>
        <dbReference type="Proteomes" id="UP001152888"/>
    </source>
</evidence>